<dbReference type="Proteomes" id="UP000219813">
    <property type="component" value="Chromosome 3"/>
</dbReference>
<dbReference type="InterPro" id="IPR022139">
    <property type="entry name" value="Fam-L/Fam-M-like_plasmodium"/>
</dbReference>
<evidence type="ECO:0000256" key="1">
    <source>
        <dbReference type="SAM" id="Phobius"/>
    </source>
</evidence>
<feature type="transmembrane region" description="Helical" evidence="1">
    <location>
        <begin position="243"/>
        <end position="265"/>
    </location>
</feature>
<dbReference type="EMBL" id="LT594624">
    <property type="protein sequence ID" value="SBT86366.1"/>
    <property type="molecule type" value="Genomic_DNA"/>
</dbReference>
<dbReference type="Pfam" id="PF12420">
    <property type="entry name" value="DUF3671"/>
    <property type="match status" value="1"/>
</dbReference>
<evidence type="ECO:0000313" key="2">
    <source>
        <dbReference type="EMBL" id="SBT86366.1"/>
    </source>
</evidence>
<dbReference type="RefSeq" id="XP_028859534.1">
    <property type="nucleotide sequence ID" value="XM_029003063.1"/>
</dbReference>
<reference evidence="2 3" key="1">
    <citation type="submission" date="2016-06" db="EMBL/GenBank/DDBJ databases">
        <authorList>
            <consortium name="Pathogen Informatics"/>
        </authorList>
    </citation>
    <scope>NUCLEOTIDE SEQUENCE [LARGE SCALE GENOMIC DNA]</scope>
</reference>
<feature type="transmembrane region" description="Helical" evidence="1">
    <location>
        <begin position="6"/>
        <end position="26"/>
    </location>
</feature>
<organism evidence="2 3">
    <name type="scientific">Plasmodium malariae</name>
    <dbReference type="NCBI Taxonomy" id="5858"/>
    <lineage>
        <taxon>Eukaryota</taxon>
        <taxon>Sar</taxon>
        <taxon>Alveolata</taxon>
        <taxon>Apicomplexa</taxon>
        <taxon>Aconoidasida</taxon>
        <taxon>Haemosporida</taxon>
        <taxon>Plasmodiidae</taxon>
        <taxon>Plasmodium</taxon>
        <taxon>Plasmodium (Plasmodium)</taxon>
    </lineage>
</organism>
<evidence type="ECO:0008006" key="4">
    <source>
        <dbReference type="Google" id="ProtNLM"/>
    </source>
</evidence>
<gene>
    <name evidence="2" type="primary">PmUG01_03032500</name>
    <name evidence="2" type="ORF">PMUG01_03032500</name>
</gene>
<dbReference type="KEGG" id="pmal:PMUG01_03032500"/>
<dbReference type="VEuPathDB" id="PlasmoDB:PmUG01_03032500"/>
<name>A0A1D3JIZ3_PLAMA</name>
<keyword evidence="1" id="KW-0812">Transmembrane</keyword>
<keyword evidence="1" id="KW-0472">Membrane</keyword>
<dbReference type="AlphaFoldDB" id="A0A1D3JIZ3"/>
<sequence length="281" mass="33208">MEQKINLQYFIKIVTFIFLTRINYFYTDVNTFDKFLNKWNNFNRILYTKNYRTLANYGDEIYSSISGSEKRIPYCVKKKNERRFIINNEKWNKKKSEHSYKSSLINKLGTKKPIKYNKIFNTTHYHIEKSFLNALDKMCFLKKIRITNDDTYRKLKRKKYGLRFSLLLIFFLLVLMIPILDLSFTYLVDKKGLLGILGLLSVNVTQGSSGRGWIERGKVSGVIASWLNLGKHHITTIVTTTTILLYCMPFVVSGVTLILAIIYYYKNVIKHKKIKYMKVFN</sequence>
<keyword evidence="1" id="KW-1133">Transmembrane helix</keyword>
<proteinExistence type="predicted"/>
<keyword evidence="3" id="KW-1185">Reference proteome</keyword>
<evidence type="ECO:0000313" key="3">
    <source>
        <dbReference type="Proteomes" id="UP000219813"/>
    </source>
</evidence>
<feature type="transmembrane region" description="Helical" evidence="1">
    <location>
        <begin position="160"/>
        <end position="180"/>
    </location>
</feature>
<dbReference type="GeneID" id="39866889"/>
<accession>A0A1D3JIZ3</accession>
<protein>
    <recommendedName>
        <fullName evidence="4">Fam-l protein</fullName>
    </recommendedName>
</protein>